<dbReference type="KEGG" id="mah:MEALZ_3483"/>
<evidence type="ECO:0000313" key="6">
    <source>
        <dbReference type="EMBL" id="CCE25146.1"/>
    </source>
</evidence>
<dbReference type="InterPro" id="IPR029026">
    <property type="entry name" value="tRNA_m1G_MTases_N"/>
</dbReference>
<dbReference type="NCBIfam" id="TIGR00246">
    <property type="entry name" value="tRNA_RlmH_YbeA"/>
    <property type="match status" value="1"/>
</dbReference>
<dbReference type="EMBL" id="FO082060">
    <property type="protein sequence ID" value="CCE25146.1"/>
    <property type="molecule type" value="Genomic_DNA"/>
</dbReference>
<feature type="binding site" evidence="5">
    <location>
        <position position="118"/>
    </location>
    <ligand>
        <name>S-adenosyl-L-methionine</name>
        <dbReference type="ChEBI" id="CHEBI:59789"/>
    </ligand>
</feature>
<organism evidence="6 7">
    <name type="scientific">Methylotuvimicrobium alcaliphilum (strain DSM 19304 / NCIMB 14124 / VKM B-2133 / 20Z)</name>
    <name type="common">Methylomicrobium alcaliphilum</name>
    <dbReference type="NCBI Taxonomy" id="1091494"/>
    <lineage>
        <taxon>Bacteria</taxon>
        <taxon>Pseudomonadati</taxon>
        <taxon>Pseudomonadota</taxon>
        <taxon>Gammaproteobacteria</taxon>
        <taxon>Methylococcales</taxon>
        <taxon>Methylococcaceae</taxon>
        <taxon>Methylotuvimicrobium</taxon>
    </lineage>
</organism>
<dbReference type="AlphaFoldDB" id="G4SV48"/>
<dbReference type="PATRIC" id="fig|271065.3.peg.3596"/>
<dbReference type="EC" id="2.1.1.177" evidence="5"/>
<evidence type="ECO:0000313" key="7">
    <source>
        <dbReference type="Proteomes" id="UP000008315"/>
    </source>
</evidence>
<accession>G4SV48</accession>
<dbReference type="CDD" id="cd18081">
    <property type="entry name" value="RlmH-like"/>
    <property type="match status" value="1"/>
</dbReference>
<comment type="subcellular location">
    <subcellularLocation>
        <location evidence="5">Cytoplasm</location>
    </subcellularLocation>
</comment>
<dbReference type="Proteomes" id="UP000008315">
    <property type="component" value="Chromosome"/>
</dbReference>
<dbReference type="SUPFAM" id="SSF75217">
    <property type="entry name" value="alpha/beta knot"/>
    <property type="match status" value="1"/>
</dbReference>
<dbReference type="STRING" id="1091494.MEALZ_3483"/>
<dbReference type="InterPro" id="IPR029028">
    <property type="entry name" value="Alpha/beta_knot_MTases"/>
</dbReference>
<proteinExistence type="inferred from homology"/>
<keyword evidence="5" id="KW-0963">Cytoplasm</keyword>
<name>G4SV48_META2</name>
<dbReference type="PIRSF" id="PIRSF004505">
    <property type="entry name" value="MT_bac"/>
    <property type="match status" value="1"/>
</dbReference>
<sequence length="170" mass="19044">MFIARYGASVYAPRMQIQLITIGNKMPTWVQAGYDEYAKRLPRECELVLKEIPPGKRGKNSDSARIVKDEGDKMIAAIAKDAHVVTLDVPGKLLSTPELSVALKRWLESGRNVALLVGGPEGLSDDAKQLARESWSLSKLTFPHPLVRVIVAEQIYRAWSILNNHPYHRE</sequence>
<reference evidence="7" key="1">
    <citation type="journal article" date="2012" name="J. Bacteriol.">
        <title>Genome sequence of the haloalkaliphilic methanotrophic bacterium Methylomicrobium alcaliphilum 20Z.</title>
        <authorList>
            <person name="Vuilleumier S."/>
            <person name="Khmelenina V.N."/>
            <person name="Bringel F."/>
            <person name="Reshetnikov A.S."/>
            <person name="Lajus A."/>
            <person name="Mangenot S."/>
            <person name="Rouy Z."/>
            <person name="Op den Camp H.J."/>
            <person name="Jetten M.S."/>
            <person name="Dispirito A.A."/>
            <person name="Dunfield P."/>
            <person name="Klotz M.G."/>
            <person name="Semrau J.D."/>
            <person name="Stein L.Y."/>
            <person name="Barbe V."/>
            <person name="Medigue C."/>
            <person name="Trotsenko Y.A."/>
            <person name="Kalyuzhnaya M.G."/>
        </authorList>
    </citation>
    <scope>NUCLEOTIDE SEQUENCE [LARGE SCALE GENOMIC DNA]</scope>
    <source>
        <strain evidence="7">DSM 19304 / NCIMB 14124 / VKM B-2133 / 20Z</strain>
    </source>
</reference>
<comment type="catalytic activity">
    <reaction evidence="5">
        <text>pseudouridine(1915) in 23S rRNA + S-adenosyl-L-methionine = N(3)-methylpseudouridine(1915) in 23S rRNA + S-adenosyl-L-homocysteine + H(+)</text>
        <dbReference type="Rhea" id="RHEA:42752"/>
        <dbReference type="Rhea" id="RHEA-COMP:10221"/>
        <dbReference type="Rhea" id="RHEA-COMP:10222"/>
        <dbReference type="ChEBI" id="CHEBI:15378"/>
        <dbReference type="ChEBI" id="CHEBI:57856"/>
        <dbReference type="ChEBI" id="CHEBI:59789"/>
        <dbReference type="ChEBI" id="CHEBI:65314"/>
        <dbReference type="ChEBI" id="CHEBI:74486"/>
        <dbReference type="EC" id="2.1.1.177"/>
    </reaction>
</comment>
<dbReference type="PANTHER" id="PTHR33603:SF1">
    <property type="entry name" value="RIBOSOMAL RNA LARGE SUBUNIT METHYLTRANSFERASE H"/>
    <property type="match status" value="1"/>
</dbReference>
<keyword evidence="7" id="KW-1185">Reference proteome</keyword>
<gene>
    <name evidence="5" type="primary">rlmH</name>
    <name evidence="6" type="ordered locus">MEALZ_3483</name>
</gene>
<dbReference type="PANTHER" id="PTHR33603">
    <property type="entry name" value="METHYLTRANSFERASE"/>
    <property type="match status" value="1"/>
</dbReference>
<dbReference type="GO" id="GO:0005737">
    <property type="term" value="C:cytoplasm"/>
    <property type="evidence" value="ECO:0007669"/>
    <property type="project" value="UniProtKB-SubCell"/>
</dbReference>
<evidence type="ECO:0000256" key="4">
    <source>
        <dbReference type="ARBA" id="ARBA00038303"/>
    </source>
</evidence>
<keyword evidence="2 5" id="KW-0808">Transferase</keyword>
<dbReference type="GO" id="GO:0070038">
    <property type="term" value="F:rRNA (pseudouridine-N3-)-methyltransferase activity"/>
    <property type="evidence" value="ECO:0007669"/>
    <property type="project" value="UniProtKB-UniRule"/>
</dbReference>
<dbReference type="HOGENOM" id="CLU_100552_1_0_6"/>
<keyword evidence="5" id="KW-0698">rRNA processing</keyword>
<comment type="function">
    <text evidence="5">Specifically methylates the pseudouridine at position 1915 (m3Psi1915) in 23S rRNA.</text>
</comment>
<keyword evidence="3 5" id="KW-0949">S-adenosyl-L-methionine</keyword>
<dbReference type="Pfam" id="PF02590">
    <property type="entry name" value="SPOUT_MTase"/>
    <property type="match status" value="1"/>
</dbReference>
<comment type="subunit">
    <text evidence="5">Homodimer.</text>
</comment>
<evidence type="ECO:0000256" key="1">
    <source>
        <dbReference type="ARBA" id="ARBA00022603"/>
    </source>
</evidence>
<dbReference type="InterPro" id="IPR003742">
    <property type="entry name" value="RlmH-like"/>
</dbReference>
<protein>
    <recommendedName>
        <fullName evidence="5">Ribosomal RNA large subunit methyltransferase H</fullName>
        <ecNumber evidence="5">2.1.1.177</ecNumber>
    </recommendedName>
    <alternativeName>
        <fullName evidence="5">23S rRNA (pseudouridine1915-N3)-methyltransferase</fullName>
    </alternativeName>
    <alternativeName>
        <fullName evidence="5">23S rRNA m3Psi1915 methyltransferase</fullName>
    </alternativeName>
    <alternativeName>
        <fullName evidence="5">rRNA (pseudouridine-N3-)-methyltransferase RlmH</fullName>
    </alternativeName>
</protein>
<evidence type="ECO:0000256" key="3">
    <source>
        <dbReference type="ARBA" id="ARBA00022691"/>
    </source>
</evidence>
<dbReference type="HAMAP" id="MF_00658">
    <property type="entry name" value="23SrRNA_methyltr_H"/>
    <property type="match status" value="1"/>
</dbReference>
<comment type="similarity">
    <text evidence="4 5">Belongs to the RNA methyltransferase RlmH family.</text>
</comment>
<keyword evidence="1 5" id="KW-0489">Methyltransferase</keyword>
<dbReference type="Gene3D" id="3.40.1280.10">
    <property type="match status" value="1"/>
</dbReference>
<dbReference type="NCBIfam" id="NF000986">
    <property type="entry name" value="PRK00103.1-4"/>
    <property type="match status" value="1"/>
</dbReference>
<evidence type="ECO:0000256" key="2">
    <source>
        <dbReference type="ARBA" id="ARBA00022679"/>
    </source>
</evidence>
<feature type="binding site" evidence="5">
    <location>
        <position position="87"/>
    </location>
    <ligand>
        <name>S-adenosyl-L-methionine</name>
        <dbReference type="ChEBI" id="CHEBI:59789"/>
    </ligand>
</feature>
<feature type="binding site" evidence="5">
    <location>
        <begin position="137"/>
        <end position="142"/>
    </location>
    <ligand>
        <name>S-adenosyl-L-methionine</name>
        <dbReference type="ChEBI" id="CHEBI:59789"/>
    </ligand>
</feature>
<evidence type="ECO:0000256" key="5">
    <source>
        <dbReference type="HAMAP-Rule" id="MF_00658"/>
    </source>
</evidence>